<proteinExistence type="predicted"/>
<accession>A0A5J4Q1N7</accession>
<protein>
    <recommendedName>
        <fullName evidence="1">Antitoxin SocA-like Panacea domain-containing protein</fullName>
    </recommendedName>
</protein>
<evidence type="ECO:0000313" key="2">
    <source>
        <dbReference type="EMBL" id="KAA6315587.1"/>
    </source>
</evidence>
<name>A0A5J4Q1N7_9ZZZZ</name>
<feature type="domain" description="Antitoxin SocA-like Panacea" evidence="1">
    <location>
        <begin position="37"/>
        <end position="132"/>
    </location>
</feature>
<reference evidence="2" key="1">
    <citation type="submission" date="2019-03" db="EMBL/GenBank/DDBJ databases">
        <title>Single cell metagenomics reveals metabolic interactions within the superorganism composed of flagellate Streblomastix strix and complex community of Bacteroidetes bacteria on its surface.</title>
        <authorList>
            <person name="Treitli S.C."/>
            <person name="Kolisko M."/>
            <person name="Husnik F."/>
            <person name="Keeling P."/>
            <person name="Hampl V."/>
        </authorList>
    </citation>
    <scope>NUCLEOTIDE SEQUENCE</scope>
    <source>
        <strain evidence="2">STM</strain>
    </source>
</reference>
<gene>
    <name evidence="2" type="ORF">EZS27_033980</name>
</gene>
<organism evidence="2">
    <name type="scientific">termite gut metagenome</name>
    <dbReference type="NCBI Taxonomy" id="433724"/>
    <lineage>
        <taxon>unclassified sequences</taxon>
        <taxon>metagenomes</taxon>
        <taxon>organismal metagenomes</taxon>
    </lineage>
</organism>
<sequence length="162" mass="19229">MTFKFKNVSKYKASQISDWILGKFNSEAGDTISPLKLQKLLYYCQAWHYTIFDKPIFDERIEAWAHGPVVPSQFKRFSHLKMYDNILANPIQIEKVNMEKDTEELLDEVINIYGQHTAYYLEQLTHKERPWKETRGNIKPYLASNKEIPLKLMKEYYSSVNK</sequence>
<comment type="caution">
    <text evidence="2">The sequence shown here is derived from an EMBL/GenBank/DDBJ whole genome shotgun (WGS) entry which is preliminary data.</text>
</comment>
<dbReference type="AlphaFoldDB" id="A0A5J4Q1N7"/>
<dbReference type="EMBL" id="SNRY01005198">
    <property type="protein sequence ID" value="KAA6315587.1"/>
    <property type="molecule type" value="Genomic_DNA"/>
</dbReference>
<dbReference type="InterPro" id="IPR025272">
    <property type="entry name" value="SocA_Panacea"/>
</dbReference>
<dbReference type="Pfam" id="PF13274">
    <property type="entry name" value="SocA_Panacea"/>
    <property type="match status" value="1"/>
</dbReference>
<evidence type="ECO:0000259" key="1">
    <source>
        <dbReference type="Pfam" id="PF13274"/>
    </source>
</evidence>